<evidence type="ECO:0000259" key="11">
    <source>
        <dbReference type="Pfam" id="PF17919"/>
    </source>
</evidence>
<dbReference type="EC" id="2.7.7.49" evidence="1"/>
<dbReference type="CDD" id="cd01647">
    <property type="entry name" value="RT_LTR"/>
    <property type="match status" value="1"/>
</dbReference>
<dbReference type="FunFam" id="3.30.70.270:FF:000020">
    <property type="entry name" value="Transposon Tf2-6 polyprotein-like Protein"/>
    <property type="match status" value="1"/>
</dbReference>
<dbReference type="GO" id="GO:0003964">
    <property type="term" value="F:RNA-directed DNA polymerase activity"/>
    <property type="evidence" value="ECO:0007669"/>
    <property type="project" value="UniProtKB-KW"/>
</dbReference>
<organism evidence="12 13">
    <name type="scientific">Araneus ventricosus</name>
    <name type="common">Orbweaver spider</name>
    <name type="synonym">Epeira ventricosa</name>
    <dbReference type="NCBI Taxonomy" id="182803"/>
    <lineage>
        <taxon>Eukaryota</taxon>
        <taxon>Metazoa</taxon>
        <taxon>Ecdysozoa</taxon>
        <taxon>Arthropoda</taxon>
        <taxon>Chelicerata</taxon>
        <taxon>Arachnida</taxon>
        <taxon>Araneae</taxon>
        <taxon>Araneomorphae</taxon>
        <taxon>Entelegynae</taxon>
        <taxon>Araneoidea</taxon>
        <taxon>Araneidae</taxon>
        <taxon>Araneus</taxon>
    </lineage>
</organism>
<evidence type="ECO:0000256" key="9">
    <source>
        <dbReference type="ARBA" id="ARBA00023268"/>
    </source>
</evidence>
<keyword evidence="6" id="KW-0255">Endonuclease</keyword>
<dbReference type="GO" id="GO:0004519">
    <property type="term" value="F:endonuclease activity"/>
    <property type="evidence" value="ECO:0007669"/>
    <property type="project" value="UniProtKB-KW"/>
</dbReference>
<keyword evidence="13" id="KW-1185">Reference proteome</keyword>
<dbReference type="GO" id="GO:0008233">
    <property type="term" value="F:peptidase activity"/>
    <property type="evidence" value="ECO:0007669"/>
    <property type="project" value="UniProtKB-KW"/>
</dbReference>
<comment type="caution">
    <text evidence="12">The sequence shown here is derived from an EMBL/GenBank/DDBJ whole genome shotgun (WGS) entry which is preliminary data.</text>
</comment>
<dbReference type="Gene3D" id="3.30.70.270">
    <property type="match status" value="2"/>
</dbReference>
<sequence>MPGTTFFLGKIQKSSDVEASDNGKGFSLLFVYDHNSKLKILMDSSVACSAFPVSSANLSPPVCTKPRRLSPKKLKALKSEFKSLLEQGILRSSKSPWDSPIHLVEKKDGTRSVCSDFRKLNAVTVPDKYPLSHIQDFSMELNSKKIVSKLDLVKAHNQIPVNPADIRKTAVTTPIGLFEFNRMLFGLRNAGQTLQHFMDEVLRGLNCYVYLHDILVTFKDFSTHREDLQQVFQWLNQYNIVLNIQKYVFGQSESPFLGYLVHKEGISALLERVKDITEFPQPKTVYELRRFLAMVNFYHCFLARAAHLQTPLYNLVKSNKKCDKTPIHWTQDTLNAFEACKTLLANAVLLAHPKNDAKLSLMTDAADFAIGAVSHQNVDSKPESLIFFSRKLTSTVIVLIAIFDISWKADNSQFIVITNHSSSLCVLLENFSGRQSLPLQFLQHLKNHIQSLQPVPSSNHAKDKMSIHKDTVHGPLEQPYDGPYRVPSRTNKVFTLDVQGQKQTVSMDGLKPAYTLGNLKMFPQVLLHST</sequence>
<evidence type="ECO:0000313" key="13">
    <source>
        <dbReference type="Proteomes" id="UP000499080"/>
    </source>
</evidence>
<evidence type="ECO:0000256" key="6">
    <source>
        <dbReference type="ARBA" id="ARBA00022759"/>
    </source>
</evidence>
<dbReference type="InterPro" id="IPR043502">
    <property type="entry name" value="DNA/RNA_pol_sf"/>
</dbReference>
<dbReference type="InterPro" id="IPR043128">
    <property type="entry name" value="Rev_trsase/Diguanyl_cyclase"/>
</dbReference>
<dbReference type="PANTHER" id="PTHR37984">
    <property type="entry name" value="PROTEIN CBG26694"/>
    <property type="match status" value="1"/>
</dbReference>
<dbReference type="EMBL" id="BGPR01005703">
    <property type="protein sequence ID" value="GBN12659.1"/>
    <property type="molecule type" value="Genomic_DNA"/>
</dbReference>
<feature type="domain" description="Reverse transcriptase" evidence="10">
    <location>
        <begin position="106"/>
        <end position="259"/>
    </location>
</feature>
<evidence type="ECO:0000256" key="8">
    <source>
        <dbReference type="ARBA" id="ARBA00022918"/>
    </source>
</evidence>
<dbReference type="Pfam" id="PF00078">
    <property type="entry name" value="RVT_1"/>
    <property type="match status" value="1"/>
</dbReference>
<dbReference type="PANTHER" id="PTHR37984:SF5">
    <property type="entry name" value="PROTEIN NYNRIN-LIKE"/>
    <property type="match status" value="1"/>
</dbReference>
<dbReference type="Gene3D" id="3.10.10.10">
    <property type="entry name" value="HIV Type 1 Reverse Transcriptase, subunit A, domain 1"/>
    <property type="match status" value="1"/>
</dbReference>
<keyword evidence="5" id="KW-0540">Nuclease</keyword>
<evidence type="ECO:0000259" key="10">
    <source>
        <dbReference type="Pfam" id="PF00078"/>
    </source>
</evidence>
<dbReference type="Proteomes" id="UP000499080">
    <property type="component" value="Unassembled WGS sequence"/>
</dbReference>
<evidence type="ECO:0000256" key="1">
    <source>
        <dbReference type="ARBA" id="ARBA00012493"/>
    </source>
</evidence>
<gene>
    <name evidence="12" type="primary">pol_922</name>
    <name evidence="12" type="ORF">AVEN_47077_1</name>
</gene>
<feature type="domain" description="Reverse transcriptase/retrotransposon-derived protein RNase H-like" evidence="11">
    <location>
        <begin position="329"/>
        <end position="395"/>
    </location>
</feature>
<dbReference type="InterPro" id="IPR050951">
    <property type="entry name" value="Retrovirus_Pol_polyprotein"/>
</dbReference>
<evidence type="ECO:0000256" key="4">
    <source>
        <dbReference type="ARBA" id="ARBA00022695"/>
    </source>
</evidence>
<dbReference type="OrthoDB" id="41323at2759"/>
<evidence type="ECO:0000256" key="3">
    <source>
        <dbReference type="ARBA" id="ARBA00022679"/>
    </source>
</evidence>
<keyword evidence="2" id="KW-0645">Protease</keyword>
<name>A0A4Y2LDT2_ARAVE</name>
<dbReference type="InterPro" id="IPR000477">
    <property type="entry name" value="RT_dom"/>
</dbReference>
<accession>A0A4Y2LDT2</accession>
<evidence type="ECO:0000256" key="2">
    <source>
        <dbReference type="ARBA" id="ARBA00022670"/>
    </source>
</evidence>
<dbReference type="Pfam" id="PF17919">
    <property type="entry name" value="RT_RNaseH_2"/>
    <property type="match status" value="1"/>
</dbReference>
<protein>
    <recommendedName>
        <fullName evidence="1">RNA-directed DNA polymerase</fullName>
        <ecNumber evidence="1">2.7.7.49</ecNumber>
    </recommendedName>
</protein>
<keyword evidence="8" id="KW-0695">RNA-directed DNA polymerase</keyword>
<dbReference type="SUPFAM" id="SSF56672">
    <property type="entry name" value="DNA/RNA polymerases"/>
    <property type="match status" value="1"/>
</dbReference>
<evidence type="ECO:0000313" key="12">
    <source>
        <dbReference type="EMBL" id="GBN12659.1"/>
    </source>
</evidence>
<proteinExistence type="predicted"/>
<evidence type="ECO:0000256" key="7">
    <source>
        <dbReference type="ARBA" id="ARBA00022801"/>
    </source>
</evidence>
<dbReference type="AlphaFoldDB" id="A0A4Y2LDT2"/>
<dbReference type="GO" id="GO:0006508">
    <property type="term" value="P:proteolysis"/>
    <property type="evidence" value="ECO:0007669"/>
    <property type="project" value="UniProtKB-KW"/>
</dbReference>
<dbReference type="InterPro" id="IPR041577">
    <property type="entry name" value="RT_RNaseH_2"/>
</dbReference>
<keyword evidence="7" id="KW-0378">Hydrolase</keyword>
<evidence type="ECO:0000256" key="5">
    <source>
        <dbReference type="ARBA" id="ARBA00022722"/>
    </source>
</evidence>
<keyword evidence="3" id="KW-0808">Transferase</keyword>
<reference evidence="12 13" key="1">
    <citation type="journal article" date="2019" name="Sci. Rep.">
        <title>Orb-weaving spider Araneus ventricosus genome elucidates the spidroin gene catalogue.</title>
        <authorList>
            <person name="Kono N."/>
            <person name="Nakamura H."/>
            <person name="Ohtoshi R."/>
            <person name="Moran D.A.P."/>
            <person name="Shinohara A."/>
            <person name="Yoshida Y."/>
            <person name="Fujiwara M."/>
            <person name="Mori M."/>
            <person name="Tomita M."/>
            <person name="Arakawa K."/>
        </authorList>
    </citation>
    <scope>NUCLEOTIDE SEQUENCE [LARGE SCALE GENOMIC DNA]</scope>
</reference>
<keyword evidence="9" id="KW-0511">Multifunctional enzyme</keyword>
<dbReference type="FunFam" id="3.10.10.10:FF:000007">
    <property type="entry name" value="Retrovirus-related Pol polyprotein from transposon 17.6-like Protein"/>
    <property type="match status" value="1"/>
</dbReference>
<keyword evidence="4" id="KW-0548">Nucleotidyltransferase</keyword>